<evidence type="ECO:0000313" key="4">
    <source>
        <dbReference type="Proteomes" id="UP000094801"/>
    </source>
</evidence>
<dbReference type="PROSITE" id="PS50245">
    <property type="entry name" value="CAP_GLY_2"/>
    <property type="match status" value="1"/>
</dbReference>
<evidence type="ECO:0000259" key="2">
    <source>
        <dbReference type="PROSITE" id="PS50245"/>
    </source>
</evidence>
<feature type="domain" description="CAP-Gly" evidence="2">
    <location>
        <begin position="23"/>
        <end position="67"/>
    </location>
</feature>
<gene>
    <name evidence="3" type="ORF">CANARDRAFT_15543</name>
</gene>
<dbReference type="InterPro" id="IPR000938">
    <property type="entry name" value="CAP-Gly_domain"/>
</dbReference>
<dbReference type="EMBL" id="KV453847">
    <property type="protein sequence ID" value="ODV88305.1"/>
    <property type="molecule type" value="Genomic_DNA"/>
</dbReference>
<organism evidence="3 4">
    <name type="scientific">[Candida] arabinofermentans NRRL YB-2248</name>
    <dbReference type="NCBI Taxonomy" id="983967"/>
    <lineage>
        <taxon>Eukaryota</taxon>
        <taxon>Fungi</taxon>
        <taxon>Dikarya</taxon>
        <taxon>Ascomycota</taxon>
        <taxon>Saccharomycotina</taxon>
        <taxon>Pichiomycetes</taxon>
        <taxon>Pichiales</taxon>
        <taxon>Pichiaceae</taxon>
        <taxon>Ogataea</taxon>
        <taxon>Ogataea/Candida clade</taxon>
    </lineage>
</organism>
<keyword evidence="4" id="KW-1185">Reference proteome</keyword>
<dbReference type="Proteomes" id="UP000094801">
    <property type="component" value="Unassembled WGS sequence"/>
</dbReference>
<dbReference type="STRING" id="983967.A0A1E4T951"/>
<dbReference type="Gene3D" id="2.30.30.190">
    <property type="entry name" value="CAP Gly-rich-like domain"/>
    <property type="match status" value="1"/>
</dbReference>
<dbReference type="SUPFAM" id="SSF74924">
    <property type="entry name" value="Cap-Gly domain"/>
    <property type="match status" value="1"/>
</dbReference>
<evidence type="ECO:0000256" key="1">
    <source>
        <dbReference type="SAM" id="Coils"/>
    </source>
</evidence>
<name>A0A1E4T951_9ASCO</name>
<protein>
    <recommendedName>
        <fullName evidence="2">CAP-Gly domain-containing protein</fullName>
    </recommendedName>
</protein>
<feature type="coiled-coil region" evidence="1">
    <location>
        <begin position="252"/>
        <end position="369"/>
    </location>
</feature>
<dbReference type="PROSITE" id="PS00845">
    <property type="entry name" value="CAP_GLY_1"/>
    <property type="match status" value="1"/>
</dbReference>
<dbReference type="SMART" id="SM01052">
    <property type="entry name" value="CAP_GLY"/>
    <property type="match status" value="1"/>
</dbReference>
<feature type="coiled-coil region" evidence="1">
    <location>
        <begin position="88"/>
        <end position="178"/>
    </location>
</feature>
<proteinExistence type="predicted"/>
<feature type="coiled-coil region" evidence="1">
    <location>
        <begin position="701"/>
        <end position="766"/>
    </location>
</feature>
<accession>A0A1E4T951</accession>
<dbReference type="PANTHER" id="PTHR18916">
    <property type="entry name" value="DYNACTIN 1-RELATED MICROTUBULE-BINDING"/>
    <property type="match status" value="1"/>
</dbReference>
<reference evidence="4" key="1">
    <citation type="submission" date="2016-04" db="EMBL/GenBank/DDBJ databases">
        <title>Comparative genomics of biotechnologically important yeasts.</title>
        <authorList>
            <consortium name="DOE Joint Genome Institute"/>
            <person name="Riley R."/>
            <person name="Haridas S."/>
            <person name="Wolfe K.H."/>
            <person name="Lopes M.R."/>
            <person name="Hittinger C.T."/>
            <person name="Goker M."/>
            <person name="Salamov A."/>
            <person name="Wisecaver J."/>
            <person name="Long T.M."/>
            <person name="Aerts A.L."/>
            <person name="Barry K."/>
            <person name="Choi C."/>
            <person name="Clum A."/>
            <person name="Coughlan A.Y."/>
            <person name="Deshpande S."/>
            <person name="Douglass A.P."/>
            <person name="Hanson S.J."/>
            <person name="Klenk H.-P."/>
            <person name="Labutti K."/>
            <person name="Lapidus A."/>
            <person name="Lindquist E."/>
            <person name="Lipzen A."/>
            <person name="Meier-Kolthoff J.P."/>
            <person name="Ohm R.A."/>
            <person name="Otillar R.P."/>
            <person name="Pangilinan J."/>
            <person name="Peng Y."/>
            <person name="Rokas A."/>
            <person name="Rosa C.A."/>
            <person name="Scheuner C."/>
            <person name="Sibirny A.A."/>
            <person name="Slot J.C."/>
            <person name="Stielow J.B."/>
            <person name="Sun H."/>
            <person name="Kurtzman C.P."/>
            <person name="Blackwell M."/>
            <person name="Grigoriev I.V."/>
            <person name="Jeffries T.W."/>
        </authorList>
    </citation>
    <scope>NUCLEOTIDE SEQUENCE [LARGE SCALE GENOMIC DNA]</scope>
    <source>
        <strain evidence="4">NRRL YB-2248</strain>
    </source>
</reference>
<dbReference type="InterPro" id="IPR036859">
    <property type="entry name" value="CAP-Gly_dom_sf"/>
</dbReference>
<dbReference type="Pfam" id="PF01302">
    <property type="entry name" value="CAP_GLY"/>
    <property type="match status" value="1"/>
</dbReference>
<keyword evidence="1" id="KW-0175">Coiled coil</keyword>
<evidence type="ECO:0000313" key="3">
    <source>
        <dbReference type="EMBL" id="ODV88305.1"/>
    </source>
</evidence>
<sequence>MSYKVNDRVSLNGSSNGTIKFVGNTEFQAGEWIGIQLDTPTGKNDGSINGIRYFTCDQQGLYGVFVRSSMIQLLGSSVEMNNGDSSRVKKMELIVKQLESKLQNMRGEIADLSKKLSKLKEENENMGLIISSLEENLEHELVDKDVLAEQNKVLEDQLIKQNEAYSTLDKQLKALQTELAKRKEVDELLPQEFDDVTNSPEVLFSLQKRIKSLELELLTLEEESADSNILLNEQLLHLELKVAELNLVSEEHSVCQSKIEKLENHNTSLQEQLDSLSDSQFMIERLTLENEELSIEISRLKTTISELEQLQETDRDLQKYNDEIEAELRLNIRTLTSELEQKKANLESLANKNTNLEEIIMKLQQQNKQGGRLELTSVEADYALLNLKHENSKLLGLKVELEIQRTLRKVSDLSIKEYSSLLQQFPQIHQFDLLAIYTFIRFKILTTQLQAFHQEHGIIEPLTFESYSTASSHLKNSHYFGMLKCDASYYFELCQANTNNAATSVVERLREYTAELESNFDNINDFSLIDDMDAEPSIKFRESAIRLLTKEIEKLDFCLLLLNLIGKASKLLGVSCNHDTVETSIHELHQSIEGKLHDLSELRTKGEGLVDPLVLELNEIDELLSIVLLMSDKLETIDVDTDVDVNMHIRSPITPNMTELVSSISFKPSFVNVSEGKQEEKAHITESHTVDEKGPEDSTAIDELELKVSILSSKLMKYEASELQAREITLELAEVKEENKILNDDLLKQNTELLDVSKKLSEAENKLLLYTGGDDDDLVEELQRVEKSKLINEISMLRDLISRIERIKINPVVDIEVEYDWLLKDLTTRHQHHKFHSNDVEKYSKNKIERLFELNQKYRILPTLRMETGFSVHYSNILYDDLIGYREMSF</sequence>
<dbReference type="OrthoDB" id="2130750at2759"/>
<dbReference type="AlphaFoldDB" id="A0A1E4T951"/>